<feature type="binding site" evidence="5">
    <location>
        <position position="257"/>
    </location>
    <ligand>
        <name>glyoxylate</name>
        <dbReference type="ChEBI" id="CHEBI:36655"/>
    </ligand>
</feature>
<feature type="binding site" evidence="5">
    <location>
        <begin position="81"/>
        <end position="83"/>
    </location>
    <ligand>
        <name>FMN</name>
        <dbReference type="ChEBI" id="CHEBI:58210"/>
    </ligand>
</feature>
<evidence type="ECO:0000256" key="2">
    <source>
        <dbReference type="ARBA" id="ARBA00023002"/>
    </source>
</evidence>
<dbReference type="PIRSF" id="PIRSF000138">
    <property type="entry name" value="Al-hdrx_acd_dh"/>
    <property type="match status" value="1"/>
</dbReference>
<reference evidence="7 8" key="1">
    <citation type="journal article" date="2018" name="Nat. Ecol. Evol.">
        <title>Pezizomycetes genomes reveal the molecular basis of ectomycorrhizal truffle lifestyle.</title>
        <authorList>
            <person name="Murat C."/>
            <person name="Payen T."/>
            <person name="Noel B."/>
            <person name="Kuo A."/>
            <person name="Morin E."/>
            <person name="Chen J."/>
            <person name="Kohler A."/>
            <person name="Krizsan K."/>
            <person name="Balestrini R."/>
            <person name="Da Silva C."/>
            <person name="Montanini B."/>
            <person name="Hainaut M."/>
            <person name="Levati E."/>
            <person name="Barry K.W."/>
            <person name="Belfiori B."/>
            <person name="Cichocki N."/>
            <person name="Clum A."/>
            <person name="Dockter R.B."/>
            <person name="Fauchery L."/>
            <person name="Guy J."/>
            <person name="Iotti M."/>
            <person name="Le Tacon F."/>
            <person name="Lindquist E.A."/>
            <person name="Lipzen A."/>
            <person name="Malagnac F."/>
            <person name="Mello A."/>
            <person name="Molinier V."/>
            <person name="Miyauchi S."/>
            <person name="Poulain J."/>
            <person name="Riccioni C."/>
            <person name="Rubini A."/>
            <person name="Sitrit Y."/>
            <person name="Splivallo R."/>
            <person name="Traeger S."/>
            <person name="Wang M."/>
            <person name="Zifcakova L."/>
            <person name="Wipf D."/>
            <person name="Zambonelli A."/>
            <person name="Paolocci F."/>
            <person name="Nowrousian M."/>
            <person name="Ottonello S."/>
            <person name="Baldrian P."/>
            <person name="Spatafora J.W."/>
            <person name="Henrissat B."/>
            <person name="Nagy L.G."/>
            <person name="Aury J.M."/>
            <person name="Wincker P."/>
            <person name="Grigoriev I.V."/>
            <person name="Bonfante P."/>
            <person name="Martin F.M."/>
        </authorList>
    </citation>
    <scope>NUCLEOTIDE SEQUENCE [LARGE SCALE GENOMIC DNA]</scope>
    <source>
        <strain evidence="7 8">CCBAS932</strain>
    </source>
</reference>
<organism evidence="7 8">
    <name type="scientific">Morchella conica CCBAS932</name>
    <dbReference type="NCBI Taxonomy" id="1392247"/>
    <lineage>
        <taxon>Eukaryota</taxon>
        <taxon>Fungi</taxon>
        <taxon>Dikarya</taxon>
        <taxon>Ascomycota</taxon>
        <taxon>Pezizomycotina</taxon>
        <taxon>Pezizomycetes</taxon>
        <taxon>Pezizales</taxon>
        <taxon>Morchellaceae</taxon>
        <taxon>Morchella</taxon>
    </lineage>
</organism>
<dbReference type="InParanoid" id="A0A3N4KQ03"/>
<dbReference type="SUPFAM" id="SSF51395">
    <property type="entry name" value="FMN-linked oxidoreductases"/>
    <property type="match status" value="1"/>
</dbReference>
<feature type="binding site" evidence="5">
    <location>
        <position position="230"/>
    </location>
    <ligand>
        <name>FMN</name>
        <dbReference type="ChEBI" id="CHEBI:58210"/>
    </ligand>
</feature>
<feature type="binding site" evidence="5">
    <location>
        <position position="111"/>
    </location>
    <ligand>
        <name>FMN</name>
        <dbReference type="ChEBI" id="CHEBI:58210"/>
    </ligand>
</feature>
<dbReference type="Pfam" id="PF01070">
    <property type="entry name" value="FMN_dh"/>
    <property type="match status" value="2"/>
</dbReference>
<evidence type="ECO:0000313" key="8">
    <source>
        <dbReference type="Proteomes" id="UP000277580"/>
    </source>
</evidence>
<feature type="binding site" evidence="5">
    <location>
        <begin position="308"/>
        <end position="309"/>
    </location>
    <ligand>
        <name>FMN</name>
        <dbReference type="ChEBI" id="CHEBI:58210"/>
    </ligand>
</feature>
<dbReference type="PANTHER" id="PTHR10578:SF75">
    <property type="entry name" value="L-LACTATE DEHYDROGENASE (AFU_ORTHOLOGUE AFUA_4G07050)"/>
    <property type="match status" value="1"/>
</dbReference>
<dbReference type="GO" id="GO:0010181">
    <property type="term" value="F:FMN binding"/>
    <property type="evidence" value="ECO:0007669"/>
    <property type="project" value="InterPro"/>
</dbReference>
<evidence type="ECO:0000256" key="3">
    <source>
        <dbReference type="ARBA" id="ARBA00024042"/>
    </source>
</evidence>
<name>A0A3N4KQ03_9PEZI</name>
<feature type="binding site" evidence="5">
    <location>
        <position position="252"/>
    </location>
    <ligand>
        <name>FMN</name>
        <dbReference type="ChEBI" id="CHEBI:58210"/>
    </ligand>
</feature>
<dbReference type="Gene3D" id="3.20.20.70">
    <property type="entry name" value="Aldolase class I"/>
    <property type="match status" value="2"/>
</dbReference>
<dbReference type="EMBL" id="ML119127">
    <property type="protein sequence ID" value="RPB12673.1"/>
    <property type="molecule type" value="Genomic_DNA"/>
</dbReference>
<protein>
    <submittedName>
        <fullName evidence="7">L-lactate dehydrogenase</fullName>
    </submittedName>
</protein>
<keyword evidence="5" id="KW-0288">FMN</keyword>
<dbReference type="GO" id="GO:0016491">
    <property type="term" value="F:oxidoreductase activity"/>
    <property type="evidence" value="ECO:0007669"/>
    <property type="project" value="UniProtKB-KW"/>
</dbReference>
<evidence type="ECO:0000256" key="5">
    <source>
        <dbReference type="PIRSR" id="PIRSR000138-2"/>
    </source>
</evidence>
<feature type="binding site" evidence="5">
    <location>
        <position position="148"/>
    </location>
    <ligand>
        <name>glyoxylate</name>
        <dbReference type="ChEBI" id="CHEBI:36655"/>
    </ligand>
</feature>
<dbReference type="Proteomes" id="UP000277580">
    <property type="component" value="Unassembled WGS sequence"/>
</dbReference>
<dbReference type="AlphaFoldDB" id="A0A3N4KQ03"/>
<sequence length="390" mass="43688">MDPRKKGENPTKLESKARAKLSQNGWFYASSNARQSYTHRANRDAFDRRRILPRTLVGPDRRETRTEVFGRSIAAPVCFTPVGINKIYHGKAELPVARVAGRLGGGVRWFQLYMPHDEELTMSLLERAWGAGFDVLILTTDTWQLGWRHDDIAMGNYAFYHGRGASLGLTDPVFQRRLKEAGIDAAMDSKAAAQKWIDTIWHGRPHTWEKVRWVLQQWKTLTGGRPFVVKRIQDARDAERAVEVGCDGVVVSNHAGRQINGAVTSLDALEGVVGAVGGRTTVLFDSEARSGSDVFKALAMGARAVLVGRLWVWGLAVQGEVGVEHVMRSLLAEFDLTMELAGCRRVEDIRRDCVKRKKKGFLFNRNPAAPTRKPEEIRRFQVVCDRGLAL</sequence>
<dbReference type="InterPro" id="IPR012133">
    <property type="entry name" value="Alpha-hydoxy_acid_DH_FMN"/>
</dbReference>
<feature type="domain" description="FMN hydroxy acid dehydrogenase" evidence="6">
    <location>
        <begin position="2"/>
        <end position="359"/>
    </location>
</feature>
<accession>A0A3N4KQ03</accession>
<evidence type="ECO:0000259" key="6">
    <source>
        <dbReference type="PROSITE" id="PS51349"/>
    </source>
</evidence>
<keyword evidence="5" id="KW-0285">Flavoprotein</keyword>
<feature type="binding site" evidence="5">
    <location>
        <position position="113"/>
    </location>
    <ligand>
        <name>glyoxylate</name>
        <dbReference type="ChEBI" id="CHEBI:36655"/>
    </ligand>
</feature>
<dbReference type="PROSITE" id="PS51349">
    <property type="entry name" value="FMN_HYDROXY_ACID_DH_2"/>
    <property type="match status" value="1"/>
</dbReference>
<dbReference type="InterPro" id="IPR000262">
    <property type="entry name" value="FMN-dep_DH"/>
</dbReference>
<feature type="binding site" evidence="5">
    <location>
        <position position="28"/>
    </location>
    <ligand>
        <name>glyoxylate</name>
        <dbReference type="ChEBI" id="CHEBI:36655"/>
    </ligand>
</feature>
<keyword evidence="8" id="KW-1185">Reference proteome</keyword>
<evidence type="ECO:0000256" key="4">
    <source>
        <dbReference type="PIRSR" id="PIRSR000138-1"/>
    </source>
</evidence>
<dbReference type="InterPro" id="IPR013785">
    <property type="entry name" value="Aldolase_TIM"/>
</dbReference>
<dbReference type="STRING" id="1392247.A0A3N4KQ03"/>
<dbReference type="PANTHER" id="PTHR10578">
    <property type="entry name" value="S -2-HYDROXY-ACID OXIDASE-RELATED"/>
    <property type="match status" value="1"/>
</dbReference>
<evidence type="ECO:0000256" key="1">
    <source>
        <dbReference type="ARBA" id="ARBA00001917"/>
    </source>
</evidence>
<feature type="active site" description="Proton acceptor" evidence="4">
    <location>
        <position position="254"/>
    </location>
</feature>
<comment type="similarity">
    <text evidence="3">Belongs to the FMN-dependent alpha-hydroxy acid dehydrogenase family.</text>
</comment>
<feature type="binding site" evidence="5">
    <location>
        <position position="254"/>
    </location>
    <ligand>
        <name>glyoxylate</name>
        <dbReference type="ChEBI" id="CHEBI:36655"/>
    </ligand>
</feature>
<keyword evidence="2" id="KW-0560">Oxidoreductase</keyword>
<proteinExistence type="inferred from homology"/>
<dbReference type="OrthoDB" id="25826at2759"/>
<comment type="cofactor">
    <cofactor evidence="1">
        <name>FMN</name>
        <dbReference type="ChEBI" id="CHEBI:58210"/>
    </cofactor>
</comment>
<feature type="binding site" evidence="5">
    <location>
        <begin position="285"/>
        <end position="289"/>
    </location>
    <ligand>
        <name>FMN</name>
        <dbReference type="ChEBI" id="CHEBI:58210"/>
    </ligand>
</feature>
<evidence type="ECO:0000313" key="7">
    <source>
        <dbReference type="EMBL" id="RPB12673.1"/>
    </source>
</evidence>
<gene>
    <name evidence="7" type="ORF">P167DRAFT_558718</name>
</gene>
<dbReference type="InterPro" id="IPR037396">
    <property type="entry name" value="FMN_HAD"/>
</dbReference>
<feature type="binding site" evidence="5">
    <location>
        <position position="139"/>
    </location>
    <ligand>
        <name>FMN</name>
        <dbReference type="ChEBI" id="CHEBI:58210"/>
    </ligand>
</feature>